<dbReference type="AlphaFoldDB" id="A0A0D3KVA3"/>
<accession>A0A0D3KVA3</accession>
<dbReference type="KEGG" id="ehx:EMIHUDRAFT_247646"/>
<feature type="region of interest" description="Disordered" evidence="2">
    <location>
        <begin position="1"/>
        <end position="86"/>
    </location>
</feature>
<feature type="compositionally biased region" description="Low complexity" evidence="2">
    <location>
        <begin position="77"/>
        <end position="86"/>
    </location>
</feature>
<name>A0A0D3KVA3_EMIH1</name>
<reference evidence="5" key="1">
    <citation type="journal article" date="2013" name="Nature">
        <title>Pan genome of the phytoplankton Emiliania underpins its global distribution.</title>
        <authorList>
            <person name="Read B.A."/>
            <person name="Kegel J."/>
            <person name="Klute M.J."/>
            <person name="Kuo A."/>
            <person name="Lefebvre S.C."/>
            <person name="Maumus F."/>
            <person name="Mayer C."/>
            <person name="Miller J."/>
            <person name="Monier A."/>
            <person name="Salamov A."/>
            <person name="Young J."/>
            <person name="Aguilar M."/>
            <person name="Claverie J.M."/>
            <person name="Frickenhaus S."/>
            <person name="Gonzalez K."/>
            <person name="Herman E.K."/>
            <person name="Lin Y.C."/>
            <person name="Napier J."/>
            <person name="Ogata H."/>
            <person name="Sarno A.F."/>
            <person name="Shmutz J."/>
            <person name="Schroeder D."/>
            <person name="de Vargas C."/>
            <person name="Verret F."/>
            <person name="von Dassow P."/>
            <person name="Valentin K."/>
            <person name="Van de Peer Y."/>
            <person name="Wheeler G."/>
            <person name="Dacks J.B."/>
            <person name="Delwiche C.F."/>
            <person name="Dyhrman S.T."/>
            <person name="Glockner G."/>
            <person name="John U."/>
            <person name="Richards T."/>
            <person name="Worden A.Z."/>
            <person name="Zhang X."/>
            <person name="Grigoriev I.V."/>
            <person name="Allen A.E."/>
            <person name="Bidle K."/>
            <person name="Borodovsky M."/>
            <person name="Bowler C."/>
            <person name="Brownlee C."/>
            <person name="Cock J.M."/>
            <person name="Elias M."/>
            <person name="Gladyshev V.N."/>
            <person name="Groth M."/>
            <person name="Guda C."/>
            <person name="Hadaegh A."/>
            <person name="Iglesias-Rodriguez M.D."/>
            <person name="Jenkins J."/>
            <person name="Jones B.M."/>
            <person name="Lawson T."/>
            <person name="Leese F."/>
            <person name="Lindquist E."/>
            <person name="Lobanov A."/>
            <person name="Lomsadze A."/>
            <person name="Malik S.B."/>
            <person name="Marsh M.E."/>
            <person name="Mackinder L."/>
            <person name="Mock T."/>
            <person name="Mueller-Roeber B."/>
            <person name="Pagarete A."/>
            <person name="Parker M."/>
            <person name="Probert I."/>
            <person name="Quesneville H."/>
            <person name="Raines C."/>
            <person name="Rensing S.A."/>
            <person name="Riano-Pachon D.M."/>
            <person name="Richier S."/>
            <person name="Rokitta S."/>
            <person name="Shiraiwa Y."/>
            <person name="Soanes D.M."/>
            <person name="van der Giezen M."/>
            <person name="Wahlund T.M."/>
            <person name="Williams B."/>
            <person name="Wilson W."/>
            <person name="Wolfe G."/>
            <person name="Wurch L.L."/>
        </authorList>
    </citation>
    <scope>NUCLEOTIDE SEQUENCE</scope>
</reference>
<evidence type="ECO:0000256" key="2">
    <source>
        <dbReference type="SAM" id="MobiDB-lite"/>
    </source>
</evidence>
<keyword evidence="1" id="KW-0175">Coiled coil</keyword>
<sequence length="235" mass="25570">MRRVVDDQQRESVRSKEAWRERQAAISAQLKRLHHEDQRRSPRKANGLPRKSFGSGPPPASPRTGSPSTPRTRLAESHNSLSSSDSIRSDLACEGLHGSVGEGFLSVYREAAVDYRRSVSEAVLAIDDAKDAGVQRWRNQLRIEAEALHAELSRELELHAERLAAELSRTAEAHLARIEGAESARCPAEAAEGRRDAGASQPCRRRPERGRVIAGVVASVGIGALLVLGLRAALA</sequence>
<dbReference type="Proteomes" id="UP000013827">
    <property type="component" value="Unassembled WGS sequence"/>
</dbReference>
<feature type="coiled-coil region" evidence="1">
    <location>
        <begin position="138"/>
        <end position="184"/>
    </location>
</feature>
<keyword evidence="3" id="KW-1133">Transmembrane helix</keyword>
<dbReference type="PaxDb" id="2903-EOD11987"/>
<dbReference type="KEGG" id="ehx:EMIHUDRAFT_200276"/>
<evidence type="ECO:0000313" key="4">
    <source>
        <dbReference type="EnsemblProtists" id="EOD39688"/>
    </source>
</evidence>
<keyword evidence="3" id="KW-0472">Membrane</keyword>
<dbReference type="GeneID" id="17258146"/>
<dbReference type="RefSeq" id="XP_005764416.1">
    <property type="nucleotide sequence ID" value="XM_005764359.1"/>
</dbReference>
<evidence type="ECO:0000256" key="3">
    <source>
        <dbReference type="SAM" id="Phobius"/>
    </source>
</evidence>
<keyword evidence="5" id="KW-1185">Reference proteome</keyword>
<organism evidence="4 5">
    <name type="scientific">Emiliania huxleyi (strain CCMP1516)</name>
    <dbReference type="NCBI Taxonomy" id="280463"/>
    <lineage>
        <taxon>Eukaryota</taxon>
        <taxon>Haptista</taxon>
        <taxon>Haptophyta</taxon>
        <taxon>Prymnesiophyceae</taxon>
        <taxon>Isochrysidales</taxon>
        <taxon>Noelaerhabdaceae</taxon>
        <taxon>Emiliania</taxon>
    </lineage>
</organism>
<proteinExistence type="predicted"/>
<dbReference type="HOGENOM" id="CLU_1182028_0_0_1"/>
<dbReference type="EnsemblProtists" id="EOD39688">
    <property type="protein sequence ID" value="EOD39688"/>
    <property type="gene ID" value="EMIHUDRAFT_200276"/>
</dbReference>
<evidence type="ECO:0000256" key="1">
    <source>
        <dbReference type="SAM" id="Coils"/>
    </source>
</evidence>
<reference evidence="4" key="2">
    <citation type="submission" date="2024-10" db="UniProtKB">
        <authorList>
            <consortium name="EnsemblProtists"/>
        </authorList>
    </citation>
    <scope>IDENTIFICATION</scope>
</reference>
<dbReference type="RefSeq" id="XP_005792117.1">
    <property type="nucleotide sequence ID" value="XM_005792060.1"/>
</dbReference>
<dbReference type="GeneID" id="17284959"/>
<keyword evidence="3" id="KW-0812">Transmembrane</keyword>
<evidence type="ECO:0000313" key="5">
    <source>
        <dbReference type="Proteomes" id="UP000013827"/>
    </source>
</evidence>
<feature type="transmembrane region" description="Helical" evidence="3">
    <location>
        <begin position="212"/>
        <end position="234"/>
    </location>
</feature>
<feature type="compositionally biased region" description="Basic and acidic residues" evidence="2">
    <location>
        <begin position="1"/>
        <end position="23"/>
    </location>
</feature>
<dbReference type="EnsemblProtists" id="EOD11987">
    <property type="protein sequence ID" value="EOD11987"/>
    <property type="gene ID" value="EMIHUDRAFT_247646"/>
</dbReference>
<protein>
    <submittedName>
        <fullName evidence="4">Uncharacterized protein</fullName>
    </submittedName>
</protein>